<dbReference type="Pfam" id="PF00067">
    <property type="entry name" value="p450"/>
    <property type="match status" value="1"/>
</dbReference>
<feature type="binding site" description="axial binding residue" evidence="9">
    <location>
        <position position="437"/>
    </location>
    <ligand>
        <name>heme</name>
        <dbReference type="ChEBI" id="CHEBI:30413"/>
    </ligand>
    <ligandPart>
        <name>Fe</name>
        <dbReference type="ChEBI" id="CHEBI:18248"/>
    </ligandPart>
</feature>
<evidence type="ECO:0000256" key="5">
    <source>
        <dbReference type="ARBA" id="ARBA00023002"/>
    </source>
</evidence>
<dbReference type="Proteomes" id="UP000026915">
    <property type="component" value="Chromosome 8"/>
</dbReference>
<dbReference type="GO" id="GO:0004497">
    <property type="term" value="F:monooxygenase activity"/>
    <property type="evidence" value="ECO:0000318"/>
    <property type="project" value="GO_Central"/>
</dbReference>
<dbReference type="PRINTS" id="PR00463">
    <property type="entry name" value="EP450I"/>
</dbReference>
<dbReference type="Gene3D" id="1.10.630.10">
    <property type="entry name" value="Cytochrome P450"/>
    <property type="match status" value="1"/>
</dbReference>
<dbReference type="HOGENOM" id="CLU_001570_4_0_1"/>
<name>A0A061FFV0_THECC</name>
<keyword evidence="7 10" id="KW-0503">Monooxygenase</keyword>
<gene>
    <name evidence="12" type="ORF">TCM_034744</name>
</gene>
<keyword evidence="4 9" id="KW-0479">Metal-binding</keyword>
<keyword evidence="3 9" id="KW-0349">Heme</keyword>
<keyword evidence="11" id="KW-0732">Signal</keyword>
<dbReference type="CDD" id="cd20653">
    <property type="entry name" value="CYP81"/>
    <property type="match status" value="1"/>
</dbReference>
<dbReference type="OMA" id="RHNMKNG"/>
<evidence type="ECO:0000256" key="6">
    <source>
        <dbReference type="ARBA" id="ARBA00023004"/>
    </source>
</evidence>
<dbReference type="PANTHER" id="PTHR47947:SF24">
    <property type="entry name" value="ISOFLAVONE 2'-HYDROXYLASE-LIKE"/>
    <property type="match status" value="1"/>
</dbReference>
<evidence type="ECO:0000256" key="9">
    <source>
        <dbReference type="PIRSR" id="PIRSR602401-1"/>
    </source>
</evidence>
<comment type="subcellular location">
    <subcellularLocation>
        <location evidence="1">Membrane</location>
    </subcellularLocation>
</comment>
<evidence type="ECO:0000313" key="12">
    <source>
        <dbReference type="EMBL" id="EOY15778.1"/>
    </source>
</evidence>
<dbReference type="InterPro" id="IPR017972">
    <property type="entry name" value="Cyt_P450_CS"/>
</dbReference>
<dbReference type="PROSITE" id="PS00086">
    <property type="entry name" value="CYTOCHROME_P450"/>
    <property type="match status" value="1"/>
</dbReference>
<feature type="chain" id="PRO_5001598220" evidence="11">
    <location>
        <begin position="18"/>
        <end position="501"/>
    </location>
</feature>
<evidence type="ECO:0000256" key="1">
    <source>
        <dbReference type="ARBA" id="ARBA00004370"/>
    </source>
</evidence>
<dbReference type="PANTHER" id="PTHR47947">
    <property type="entry name" value="CYTOCHROME P450 82C3-RELATED"/>
    <property type="match status" value="1"/>
</dbReference>
<evidence type="ECO:0000256" key="8">
    <source>
        <dbReference type="ARBA" id="ARBA00023136"/>
    </source>
</evidence>
<keyword evidence="5 10" id="KW-0560">Oxidoreductase</keyword>
<dbReference type="InterPro" id="IPR002401">
    <property type="entry name" value="Cyt_P450_E_grp-I"/>
</dbReference>
<dbReference type="Gramene" id="EOY15778">
    <property type="protein sequence ID" value="EOY15778"/>
    <property type="gene ID" value="TCM_034744"/>
</dbReference>
<comment type="similarity">
    <text evidence="2 10">Belongs to the cytochrome P450 family.</text>
</comment>
<evidence type="ECO:0000256" key="11">
    <source>
        <dbReference type="SAM" id="SignalP"/>
    </source>
</evidence>
<dbReference type="AlphaFoldDB" id="A0A061FFV0"/>
<dbReference type="SUPFAM" id="SSF48264">
    <property type="entry name" value="Cytochrome P450"/>
    <property type="match status" value="1"/>
</dbReference>
<keyword evidence="13" id="KW-1185">Reference proteome</keyword>
<evidence type="ECO:0000256" key="4">
    <source>
        <dbReference type="ARBA" id="ARBA00022723"/>
    </source>
</evidence>
<evidence type="ECO:0000256" key="3">
    <source>
        <dbReference type="ARBA" id="ARBA00022617"/>
    </source>
</evidence>
<comment type="cofactor">
    <cofactor evidence="9">
        <name>heme</name>
        <dbReference type="ChEBI" id="CHEBI:30413"/>
    </cofactor>
</comment>
<dbReference type="InParanoid" id="A0A061FFV0"/>
<dbReference type="eggNOG" id="KOG0156">
    <property type="taxonomic scope" value="Eukaryota"/>
</dbReference>
<dbReference type="InterPro" id="IPR001128">
    <property type="entry name" value="Cyt_P450"/>
</dbReference>
<accession>A0A061FFV0</accession>
<feature type="signal peptide" evidence="11">
    <location>
        <begin position="1"/>
        <end position="17"/>
    </location>
</feature>
<keyword evidence="6 9" id="KW-0408">Iron</keyword>
<dbReference type="GO" id="GO:0020037">
    <property type="term" value="F:heme binding"/>
    <property type="evidence" value="ECO:0007669"/>
    <property type="project" value="InterPro"/>
</dbReference>
<evidence type="ECO:0000256" key="10">
    <source>
        <dbReference type="RuleBase" id="RU000461"/>
    </source>
</evidence>
<dbReference type="PRINTS" id="PR00385">
    <property type="entry name" value="P450"/>
</dbReference>
<keyword evidence="8" id="KW-0472">Membrane</keyword>
<evidence type="ECO:0000256" key="7">
    <source>
        <dbReference type="ARBA" id="ARBA00023033"/>
    </source>
</evidence>
<dbReference type="GO" id="GO:0005506">
    <property type="term" value="F:iron ion binding"/>
    <property type="evidence" value="ECO:0007669"/>
    <property type="project" value="InterPro"/>
</dbReference>
<proteinExistence type="inferred from homology"/>
<dbReference type="GO" id="GO:0016705">
    <property type="term" value="F:oxidoreductase activity, acting on paired donors, with incorporation or reduction of molecular oxygen"/>
    <property type="evidence" value="ECO:0007669"/>
    <property type="project" value="InterPro"/>
</dbReference>
<sequence length="501" mass="57093">MFLQILLFVALYSITTHLLHKFQNHPPIPFPSLPIIGHLHLLKKPLHRSLAKISNKHGPILLLHFGSRPVLVISSPSAAEECLTKNDIVFANRPPLLFGKYLGNNYNSLSWAPYGDNWPNLRRISSLQLLSTNCLQLLSSTRLDEVRSLLRKLFESRDRTVEMKSALFEMMLNVMMRMIAGKGYYGDNVAEIDEASRFREMMRETFLLGGASNMGDFLPVLKWVGKSEKRMINLQQKRETFSQELVQEWRRRSRMSDGKSSLVTEKKRTMIEVLLSLQEEDPENYKDETIRSLMMVLLLAGTDTLAATLEWAMSFLLNHPEVLENAQTEMDAVVGQGRLMDESDLPNLPYLHCIIRETMRIKPVGPLLIPHESSKDCVVGGYHIPRGTMLMVNLWAIHNDSNNWEEPTKFKPERFEGLEGTKDGFKFMPFGSGRRSCPGEGLAMRMVGLTLGSLIQCFHWERIGKEMVDMTEGPGLTMPKAQPLQAKCRPRQPMVNLLSQI</sequence>
<dbReference type="EMBL" id="CM001886">
    <property type="protein sequence ID" value="EOY15778.1"/>
    <property type="molecule type" value="Genomic_DNA"/>
</dbReference>
<dbReference type="InterPro" id="IPR036396">
    <property type="entry name" value="Cyt_P450_sf"/>
</dbReference>
<evidence type="ECO:0000313" key="13">
    <source>
        <dbReference type="Proteomes" id="UP000026915"/>
    </source>
</evidence>
<evidence type="ECO:0000256" key="2">
    <source>
        <dbReference type="ARBA" id="ARBA00010617"/>
    </source>
</evidence>
<dbReference type="FunFam" id="1.10.630.10:FF:000023">
    <property type="entry name" value="Cytochrome P450 family protein"/>
    <property type="match status" value="1"/>
</dbReference>
<protein>
    <submittedName>
        <fullName evidence="12">Cytochrome P450</fullName>
    </submittedName>
</protein>
<organism evidence="12 13">
    <name type="scientific">Theobroma cacao</name>
    <name type="common">Cacao</name>
    <name type="synonym">Cocoa</name>
    <dbReference type="NCBI Taxonomy" id="3641"/>
    <lineage>
        <taxon>Eukaryota</taxon>
        <taxon>Viridiplantae</taxon>
        <taxon>Streptophyta</taxon>
        <taxon>Embryophyta</taxon>
        <taxon>Tracheophyta</taxon>
        <taxon>Spermatophyta</taxon>
        <taxon>Magnoliopsida</taxon>
        <taxon>eudicotyledons</taxon>
        <taxon>Gunneridae</taxon>
        <taxon>Pentapetalae</taxon>
        <taxon>rosids</taxon>
        <taxon>malvids</taxon>
        <taxon>Malvales</taxon>
        <taxon>Malvaceae</taxon>
        <taxon>Byttnerioideae</taxon>
        <taxon>Theobroma</taxon>
    </lineage>
</organism>
<dbReference type="InterPro" id="IPR050651">
    <property type="entry name" value="Plant_Cytochrome_P450_Monoox"/>
</dbReference>
<reference evidence="12 13" key="1">
    <citation type="journal article" date="2013" name="Genome Biol.">
        <title>The genome sequence of the most widely cultivated cacao type and its use to identify candidate genes regulating pod color.</title>
        <authorList>
            <person name="Motamayor J.C."/>
            <person name="Mockaitis K."/>
            <person name="Schmutz J."/>
            <person name="Haiminen N."/>
            <person name="Iii D.L."/>
            <person name="Cornejo O."/>
            <person name="Findley S.D."/>
            <person name="Zheng P."/>
            <person name="Utro F."/>
            <person name="Royaert S."/>
            <person name="Saski C."/>
            <person name="Jenkins J."/>
            <person name="Podicheti R."/>
            <person name="Zhao M."/>
            <person name="Scheffler B.E."/>
            <person name="Stack J.C."/>
            <person name="Feltus F.A."/>
            <person name="Mustiga G.M."/>
            <person name="Amores F."/>
            <person name="Phillips W."/>
            <person name="Marelli J.P."/>
            <person name="May G.D."/>
            <person name="Shapiro H."/>
            <person name="Ma J."/>
            <person name="Bustamante C.D."/>
            <person name="Schnell R.J."/>
            <person name="Main D."/>
            <person name="Gilbert D."/>
            <person name="Parida L."/>
            <person name="Kuhn D.N."/>
        </authorList>
    </citation>
    <scope>NUCLEOTIDE SEQUENCE [LARGE SCALE GENOMIC DNA]</scope>
    <source>
        <strain evidence="13">cv. Matina 1-6</strain>
    </source>
</reference>
<dbReference type="GO" id="GO:0016020">
    <property type="term" value="C:membrane"/>
    <property type="evidence" value="ECO:0007669"/>
    <property type="project" value="UniProtKB-SubCell"/>
</dbReference>